<dbReference type="Proteomes" id="UP000654604">
    <property type="component" value="Unassembled WGS sequence"/>
</dbReference>
<evidence type="ECO:0000313" key="1">
    <source>
        <dbReference type="EMBL" id="MBE9221468.1"/>
    </source>
</evidence>
<gene>
    <name evidence="1" type="ORF">IQ215_02040</name>
</gene>
<name>A0ABR9V0R6_9CHRO</name>
<keyword evidence="2" id="KW-1185">Reference proteome</keyword>
<accession>A0ABR9V0R6</accession>
<reference evidence="1 2" key="1">
    <citation type="submission" date="2020-10" db="EMBL/GenBank/DDBJ databases">
        <authorList>
            <person name="Castelo-Branco R."/>
            <person name="Eusebio N."/>
            <person name="Adriana R."/>
            <person name="Vieira A."/>
            <person name="Brugerolle De Fraissinette N."/>
            <person name="Rezende De Castro R."/>
            <person name="Schneider M.P."/>
            <person name="Vasconcelos V."/>
            <person name="Leao P.N."/>
        </authorList>
    </citation>
    <scope>NUCLEOTIDE SEQUENCE [LARGE SCALE GENOMIC DNA]</scope>
    <source>
        <strain evidence="1 2">LEGE 03274</strain>
    </source>
</reference>
<dbReference type="EMBL" id="JADEWC010000003">
    <property type="protein sequence ID" value="MBE9221468.1"/>
    <property type="molecule type" value="Genomic_DNA"/>
</dbReference>
<evidence type="ECO:0000313" key="2">
    <source>
        <dbReference type="Proteomes" id="UP000654604"/>
    </source>
</evidence>
<comment type="caution">
    <text evidence="1">The sequence shown here is derived from an EMBL/GenBank/DDBJ whole genome shotgun (WGS) entry which is preliminary data.</text>
</comment>
<evidence type="ECO:0008006" key="3">
    <source>
        <dbReference type="Google" id="ProtNLM"/>
    </source>
</evidence>
<organism evidence="1 2">
    <name type="scientific">Cyanobacterium stanieri LEGE 03274</name>
    <dbReference type="NCBI Taxonomy" id="1828756"/>
    <lineage>
        <taxon>Bacteria</taxon>
        <taxon>Bacillati</taxon>
        <taxon>Cyanobacteriota</taxon>
        <taxon>Cyanophyceae</taxon>
        <taxon>Oscillatoriophycideae</taxon>
        <taxon>Chroococcales</taxon>
        <taxon>Geminocystaceae</taxon>
        <taxon>Cyanobacterium</taxon>
    </lineage>
</organism>
<protein>
    <recommendedName>
        <fullName evidence="3">DUF1653 domain-containing protein</fullName>
    </recommendedName>
</protein>
<sequence>MIVFKPREIVCLDNQNKSLYCEIIDVLTQQNKCWVRPLMLVNFAEKNTYEKAIKNIEDLRFTSDLLWNTQSFRPVFDTEYINFSCQLPEFEFDDKKLLNAKKILRHFIQDLWSFNDK</sequence>
<proteinExistence type="predicted"/>